<dbReference type="PANTHER" id="PTHR42904:SF6">
    <property type="entry name" value="NAD-CAPPED RNA HYDROLASE NUDT12"/>
    <property type="match status" value="1"/>
</dbReference>
<dbReference type="GO" id="GO:0019677">
    <property type="term" value="P:NAD+ catabolic process"/>
    <property type="evidence" value="ECO:0007669"/>
    <property type="project" value="TreeGrafter"/>
</dbReference>
<evidence type="ECO:0000313" key="12">
    <source>
        <dbReference type="EMBL" id="CAB4626990.1"/>
    </source>
</evidence>
<dbReference type="InterPro" id="IPR020084">
    <property type="entry name" value="NUDIX_hydrolase_CS"/>
</dbReference>
<keyword evidence="6" id="KW-0378">Hydrolase</keyword>
<dbReference type="GO" id="GO:0046872">
    <property type="term" value="F:metal ion binding"/>
    <property type="evidence" value="ECO:0007669"/>
    <property type="project" value="UniProtKB-KW"/>
</dbReference>
<dbReference type="EMBL" id="CAEZVO010000008">
    <property type="protein sequence ID" value="CAB4626990.1"/>
    <property type="molecule type" value="Genomic_DNA"/>
</dbReference>
<comment type="similarity">
    <text evidence="3">Belongs to the Nudix hydrolase family. NudC subfamily.</text>
</comment>
<evidence type="ECO:0000256" key="8">
    <source>
        <dbReference type="ARBA" id="ARBA00023027"/>
    </source>
</evidence>
<dbReference type="NCBIfam" id="NF001299">
    <property type="entry name" value="PRK00241.1"/>
    <property type="match status" value="1"/>
</dbReference>
<evidence type="ECO:0000256" key="5">
    <source>
        <dbReference type="ARBA" id="ARBA00022723"/>
    </source>
</evidence>
<evidence type="ECO:0000256" key="7">
    <source>
        <dbReference type="ARBA" id="ARBA00022842"/>
    </source>
</evidence>
<evidence type="ECO:0000256" key="2">
    <source>
        <dbReference type="ARBA" id="ARBA00001947"/>
    </source>
</evidence>
<dbReference type="InterPro" id="IPR015376">
    <property type="entry name" value="Znr_NADH_PPase"/>
</dbReference>
<evidence type="ECO:0000313" key="13">
    <source>
        <dbReference type="EMBL" id="CAB4639713.1"/>
    </source>
</evidence>
<proteinExistence type="inferred from homology"/>
<dbReference type="GO" id="GO:0035529">
    <property type="term" value="F:NADH pyrophosphatase activity"/>
    <property type="evidence" value="ECO:0007669"/>
    <property type="project" value="TreeGrafter"/>
</dbReference>
<keyword evidence="7" id="KW-0460">Magnesium</keyword>
<dbReference type="Pfam" id="PF00293">
    <property type="entry name" value="NUDIX"/>
    <property type="match status" value="1"/>
</dbReference>
<dbReference type="CDD" id="cd03429">
    <property type="entry name" value="NUDIX_NADH_pyrophosphatase_Nudt13"/>
    <property type="match status" value="1"/>
</dbReference>
<gene>
    <name evidence="11" type="ORF">UFOPK1561_00372</name>
    <name evidence="12" type="ORF">UFOPK2044_00134</name>
    <name evidence="13" type="ORF">UFOPK2165_00211</name>
</gene>
<evidence type="ECO:0000256" key="1">
    <source>
        <dbReference type="ARBA" id="ARBA00001946"/>
    </source>
</evidence>
<evidence type="ECO:0000256" key="3">
    <source>
        <dbReference type="ARBA" id="ARBA00009595"/>
    </source>
</evidence>
<dbReference type="PROSITE" id="PS51462">
    <property type="entry name" value="NUDIX"/>
    <property type="match status" value="1"/>
</dbReference>
<dbReference type="Gene3D" id="3.90.79.10">
    <property type="entry name" value="Nucleoside Triphosphate Pyrophosphohydrolase"/>
    <property type="match status" value="1"/>
</dbReference>
<dbReference type="InterPro" id="IPR020476">
    <property type="entry name" value="Nudix_hydrolase"/>
</dbReference>
<dbReference type="InterPro" id="IPR015797">
    <property type="entry name" value="NUDIX_hydrolase-like_dom_sf"/>
</dbReference>
<sequence>MYEPIYLPMARSALDRDYLSRLNENLFQELNSNQQTRILPIFDGKVLLSGSASDAKPELRLLEPEHVPDDAYIAYLGKAIGDFELDAGSAVILAVLSQEIADQIEPNPENWHQLRRTGAGLSDLGIGLYAQALALSNWHATHQFCPKCGSMTSITQAGWVRKCIKDDTEVYPRTDPAIIVSIIDSQDRILLGSQTIWESNRWSILAGFVEPGESLSAAVVREMFEESGLKVIEPVYRGSQAWPFPYSLMVGFTAKLSPESDGIPIPDGDEISKLRWFNRDEIRTEAAELLLPGRLSIARALIEEWYGSEIISATELS</sequence>
<dbReference type="PANTHER" id="PTHR42904">
    <property type="entry name" value="NUDIX HYDROLASE, NUDC SUBFAMILY"/>
    <property type="match status" value="1"/>
</dbReference>
<protein>
    <recommendedName>
        <fullName evidence="4">NAD(+) diphosphatase</fullName>
        <ecNumber evidence="4">3.6.1.22</ecNumber>
    </recommendedName>
</protein>
<evidence type="ECO:0000259" key="10">
    <source>
        <dbReference type="PROSITE" id="PS51462"/>
    </source>
</evidence>
<evidence type="ECO:0000256" key="4">
    <source>
        <dbReference type="ARBA" id="ARBA00012381"/>
    </source>
</evidence>
<reference evidence="11" key="1">
    <citation type="submission" date="2020-05" db="EMBL/GenBank/DDBJ databases">
        <authorList>
            <person name="Chiriac C."/>
            <person name="Salcher M."/>
            <person name="Ghai R."/>
            <person name="Kavagutti S V."/>
        </authorList>
    </citation>
    <scope>NUCLEOTIDE SEQUENCE</scope>
</reference>
<dbReference type="GO" id="GO:0006742">
    <property type="term" value="P:NADP+ catabolic process"/>
    <property type="evidence" value="ECO:0007669"/>
    <property type="project" value="TreeGrafter"/>
</dbReference>
<evidence type="ECO:0000256" key="6">
    <source>
        <dbReference type="ARBA" id="ARBA00022801"/>
    </source>
</evidence>
<dbReference type="SUPFAM" id="SSF55811">
    <property type="entry name" value="Nudix"/>
    <property type="match status" value="1"/>
</dbReference>
<organism evidence="11">
    <name type="scientific">freshwater metagenome</name>
    <dbReference type="NCBI Taxonomy" id="449393"/>
    <lineage>
        <taxon>unclassified sequences</taxon>
        <taxon>metagenomes</taxon>
        <taxon>ecological metagenomes</taxon>
    </lineage>
</organism>
<dbReference type="InterPro" id="IPR050241">
    <property type="entry name" value="NAD-cap_RNA_hydrolase_NudC"/>
</dbReference>
<comment type="catalytic activity">
    <reaction evidence="9">
        <text>a 5'-end NAD(+)-phospho-ribonucleoside in mRNA + H2O = a 5'-end phospho-adenosine-phospho-ribonucleoside in mRNA + beta-nicotinamide D-ribonucleotide + 2 H(+)</text>
        <dbReference type="Rhea" id="RHEA:60876"/>
        <dbReference type="Rhea" id="RHEA-COMP:15698"/>
        <dbReference type="Rhea" id="RHEA-COMP:15719"/>
        <dbReference type="ChEBI" id="CHEBI:14649"/>
        <dbReference type="ChEBI" id="CHEBI:15377"/>
        <dbReference type="ChEBI" id="CHEBI:15378"/>
        <dbReference type="ChEBI" id="CHEBI:144029"/>
        <dbReference type="ChEBI" id="CHEBI:144051"/>
    </reaction>
    <physiologicalReaction direction="left-to-right" evidence="9">
        <dbReference type="Rhea" id="RHEA:60877"/>
    </physiologicalReaction>
</comment>
<dbReference type="PRINTS" id="PR00502">
    <property type="entry name" value="NUDIXFAMILY"/>
</dbReference>
<dbReference type="EMBL" id="CAEZSZ010000026">
    <property type="protein sequence ID" value="CAB4552312.1"/>
    <property type="molecule type" value="Genomic_DNA"/>
</dbReference>
<accession>A0A6J6CLC6</accession>
<keyword evidence="8" id="KW-0520">NAD</keyword>
<dbReference type="PROSITE" id="PS00893">
    <property type="entry name" value="NUDIX_BOX"/>
    <property type="match status" value="1"/>
</dbReference>
<feature type="domain" description="Nudix hydrolase" evidence="10">
    <location>
        <begin position="172"/>
        <end position="303"/>
    </location>
</feature>
<name>A0A6J6CLC6_9ZZZZ</name>
<dbReference type="Pfam" id="PF09297">
    <property type="entry name" value="Zn_ribbon_NUD"/>
    <property type="match status" value="1"/>
</dbReference>
<dbReference type="EC" id="3.6.1.22" evidence="4"/>
<keyword evidence="5" id="KW-0479">Metal-binding</keyword>
<dbReference type="Pfam" id="PF09296">
    <property type="entry name" value="NUDIX-like"/>
    <property type="match status" value="1"/>
</dbReference>
<dbReference type="GO" id="GO:0005829">
    <property type="term" value="C:cytosol"/>
    <property type="evidence" value="ECO:0007669"/>
    <property type="project" value="TreeGrafter"/>
</dbReference>
<comment type="cofactor">
    <cofactor evidence="1">
        <name>Mg(2+)</name>
        <dbReference type="ChEBI" id="CHEBI:18420"/>
    </cofactor>
</comment>
<dbReference type="Gene3D" id="3.90.79.20">
    <property type="match status" value="1"/>
</dbReference>
<dbReference type="EMBL" id="CAEZWA010000022">
    <property type="protein sequence ID" value="CAB4639713.1"/>
    <property type="molecule type" value="Genomic_DNA"/>
</dbReference>
<dbReference type="InterPro" id="IPR000086">
    <property type="entry name" value="NUDIX_hydrolase_dom"/>
</dbReference>
<dbReference type="AlphaFoldDB" id="A0A6J6CLC6"/>
<evidence type="ECO:0000313" key="11">
    <source>
        <dbReference type="EMBL" id="CAB4552312.1"/>
    </source>
</evidence>
<evidence type="ECO:0000256" key="9">
    <source>
        <dbReference type="ARBA" id="ARBA00023679"/>
    </source>
</evidence>
<dbReference type="InterPro" id="IPR015375">
    <property type="entry name" value="NADH_PPase-like_N"/>
</dbReference>
<dbReference type="InterPro" id="IPR049734">
    <property type="entry name" value="NudC-like_C"/>
</dbReference>
<comment type="cofactor">
    <cofactor evidence="2">
        <name>Zn(2+)</name>
        <dbReference type="ChEBI" id="CHEBI:29105"/>
    </cofactor>
</comment>